<organism evidence="1 2">
    <name type="scientific">Ajellomyces capsulatus</name>
    <name type="common">Darling's disease fungus</name>
    <name type="synonym">Histoplasma capsulatum</name>
    <dbReference type="NCBI Taxonomy" id="5037"/>
    <lineage>
        <taxon>Eukaryota</taxon>
        <taxon>Fungi</taxon>
        <taxon>Dikarya</taxon>
        <taxon>Ascomycota</taxon>
        <taxon>Pezizomycotina</taxon>
        <taxon>Eurotiomycetes</taxon>
        <taxon>Eurotiomycetidae</taxon>
        <taxon>Onygenales</taxon>
        <taxon>Ajellomycetaceae</taxon>
        <taxon>Histoplasma</taxon>
    </lineage>
</organism>
<dbReference type="VEuPathDB" id="FungiDB:I7I51_04603"/>
<sequence length="190" mass="21268">MSTTSIIISGQIYIYSEWGDPEKRGLASSPQRTKLLPSMAGTAVLQEPTLRRAQRRAQRRAHLEEREWPVLIIAQLSAAPVIGNVQKTGQAVASGSAEMGRDLPAEKKNIVHKYFSRPAAQRSVLTDLTQLETPHPAEPISPCLPRKVPENTRRWMSSRQGGFEWRDWTSRICKGIITYGRIRRQQGGGV</sequence>
<accession>A0A8A1M6J3</accession>
<evidence type="ECO:0000313" key="1">
    <source>
        <dbReference type="EMBL" id="QSS59807.1"/>
    </source>
</evidence>
<name>A0A8A1M6J3_AJECA</name>
<dbReference type="Proteomes" id="UP000663671">
    <property type="component" value="Chromosome 4"/>
</dbReference>
<reference evidence="1" key="1">
    <citation type="submission" date="2021-01" db="EMBL/GenBank/DDBJ databases">
        <title>Chromosome-level genome assembly of a human fungal pathogen reveals clustering of transcriptionally co-regulated genes.</title>
        <authorList>
            <person name="Voorhies M."/>
            <person name="Cohen S."/>
            <person name="Shea T.P."/>
            <person name="Petrus S."/>
            <person name="Munoz J.F."/>
            <person name="Poplawski S."/>
            <person name="Goldman W.E."/>
            <person name="Michael T."/>
            <person name="Cuomo C.A."/>
            <person name="Sil A."/>
            <person name="Beyhan S."/>
        </authorList>
    </citation>
    <scope>NUCLEOTIDE SEQUENCE</scope>
    <source>
        <strain evidence="1">WU24</strain>
    </source>
</reference>
<dbReference type="EMBL" id="CP069110">
    <property type="protein sequence ID" value="QSS59807.1"/>
    <property type="molecule type" value="Genomic_DNA"/>
</dbReference>
<gene>
    <name evidence="1" type="ORF">I7I51_04603</name>
</gene>
<dbReference type="AlphaFoldDB" id="A0A8A1M6J3"/>
<protein>
    <submittedName>
        <fullName evidence="1">Uncharacterized protein</fullName>
    </submittedName>
</protein>
<proteinExistence type="predicted"/>
<evidence type="ECO:0000313" key="2">
    <source>
        <dbReference type="Proteomes" id="UP000663671"/>
    </source>
</evidence>